<reference evidence="1 2" key="1">
    <citation type="submission" date="2018-08" db="EMBL/GenBank/DDBJ databases">
        <title>Recombination of ecologically and evolutionarily significant loci maintains genetic cohesion in the Pseudomonas syringae species complex.</title>
        <authorList>
            <person name="Dillon M."/>
            <person name="Thakur S."/>
            <person name="Almeida R.N.D."/>
            <person name="Weir B.S."/>
            <person name="Guttman D.S."/>
        </authorList>
    </citation>
    <scope>NUCLEOTIDE SEQUENCE [LARGE SCALE GENOMIC DNA]</scope>
    <source>
        <strain evidence="1 2">88_10</strain>
    </source>
</reference>
<dbReference type="EMBL" id="RBNL01004124">
    <property type="protein sequence ID" value="RML38751.1"/>
    <property type="molecule type" value="Genomic_DNA"/>
</dbReference>
<dbReference type="Proteomes" id="UP000282378">
    <property type="component" value="Unassembled WGS sequence"/>
</dbReference>
<organism evidence="1 2">
    <name type="scientific">Pseudomonas syringae pv. maculicola</name>
    <dbReference type="NCBI Taxonomy" id="59511"/>
    <lineage>
        <taxon>Bacteria</taxon>
        <taxon>Pseudomonadati</taxon>
        <taxon>Pseudomonadota</taxon>
        <taxon>Gammaproteobacteria</taxon>
        <taxon>Pseudomonadales</taxon>
        <taxon>Pseudomonadaceae</taxon>
        <taxon>Pseudomonas</taxon>
    </lineage>
</organism>
<sequence>MLLTRSREVSVLDANARRTPVVLLVAAALAS</sequence>
<evidence type="ECO:0000313" key="2">
    <source>
        <dbReference type="Proteomes" id="UP000282378"/>
    </source>
</evidence>
<comment type="caution">
    <text evidence="1">The sequence shown here is derived from an EMBL/GenBank/DDBJ whole genome shotgun (WGS) entry which is preliminary data.</text>
</comment>
<proteinExistence type="predicted"/>
<dbReference type="AlphaFoldDB" id="A0A3M2VHJ2"/>
<gene>
    <name evidence="1" type="ORF">APX70_200127</name>
</gene>
<name>A0A3M2VHJ2_PSEYM</name>
<evidence type="ECO:0000313" key="1">
    <source>
        <dbReference type="EMBL" id="RML38751.1"/>
    </source>
</evidence>
<protein>
    <submittedName>
        <fullName evidence="1">Uncharacterized protein</fullName>
    </submittedName>
</protein>
<accession>A0A3M2VHJ2</accession>